<dbReference type="Proteomes" id="UP000266568">
    <property type="component" value="Unassembled WGS sequence"/>
</dbReference>
<feature type="domain" description="UvrD-like helicase C-terminal" evidence="18">
    <location>
        <begin position="521"/>
        <end position="791"/>
    </location>
</feature>
<reference evidence="19 20" key="1">
    <citation type="submission" date="2018-08" db="EMBL/GenBank/DDBJ databases">
        <title>Genomic Encyclopedia of Type Strains, Phase IV (KMG-IV): sequencing the most valuable type-strain genomes for metagenomic binning, comparative biology and taxonomic classification.</title>
        <authorList>
            <person name="Goeker M."/>
        </authorList>
    </citation>
    <scope>NUCLEOTIDE SEQUENCE [LARGE SCALE GENOMIC DNA]</scope>
    <source>
        <strain evidence="19 20">DSM 25527</strain>
    </source>
</reference>
<evidence type="ECO:0000313" key="20">
    <source>
        <dbReference type="Proteomes" id="UP000266568"/>
    </source>
</evidence>
<evidence type="ECO:0000256" key="16">
    <source>
        <dbReference type="SAM" id="MobiDB-lite"/>
    </source>
</evidence>
<evidence type="ECO:0000256" key="14">
    <source>
        <dbReference type="ARBA" id="ARBA00048988"/>
    </source>
</evidence>
<keyword evidence="9" id="KW-0234">DNA repair</keyword>
<accession>A0A397PJC2</accession>
<dbReference type="GO" id="GO:0043138">
    <property type="term" value="F:3'-5' DNA helicase activity"/>
    <property type="evidence" value="ECO:0007669"/>
    <property type="project" value="UniProtKB-EC"/>
</dbReference>
<evidence type="ECO:0000256" key="13">
    <source>
        <dbReference type="ARBA" id="ARBA00034923"/>
    </source>
</evidence>
<dbReference type="SUPFAM" id="SSF52980">
    <property type="entry name" value="Restriction endonuclease-like"/>
    <property type="match status" value="1"/>
</dbReference>
<evidence type="ECO:0000256" key="6">
    <source>
        <dbReference type="ARBA" id="ARBA00022839"/>
    </source>
</evidence>
<dbReference type="GO" id="GO:0004527">
    <property type="term" value="F:exonuclease activity"/>
    <property type="evidence" value="ECO:0007669"/>
    <property type="project" value="UniProtKB-KW"/>
</dbReference>
<keyword evidence="2 15" id="KW-0547">Nucleotide-binding</keyword>
<dbReference type="EMBL" id="QXDC01000002">
    <property type="protein sequence ID" value="RIA45791.1"/>
    <property type="molecule type" value="Genomic_DNA"/>
</dbReference>
<gene>
    <name evidence="19" type="ORF">DFR49_0317</name>
</gene>
<evidence type="ECO:0000256" key="8">
    <source>
        <dbReference type="ARBA" id="ARBA00023125"/>
    </source>
</evidence>
<evidence type="ECO:0000256" key="12">
    <source>
        <dbReference type="ARBA" id="ARBA00034808"/>
    </source>
</evidence>
<keyword evidence="5 15" id="KW-0347">Helicase</keyword>
<dbReference type="GO" id="GO:0005524">
    <property type="term" value="F:ATP binding"/>
    <property type="evidence" value="ECO:0007669"/>
    <property type="project" value="UniProtKB-UniRule"/>
</dbReference>
<evidence type="ECO:0000256" key="10">
    <source>
        <dbReference type="ARBA" id="ARBA00023235"/>
    </source>
</evidence>
<evidence type="ECO:0000256" key="1">
    <source>
        <dbReference type="ARBA" id="ARBA00022722"/>
    </source>
</evidence>
<dbReference type="GO" id="GO:0003677">
    <property type="term" value="F:DNA binding"/>
    <property type="evidence" value="ECO:0007669"/>
    <property type="project" value="UniProtKB-KW"/>
</dbReference>
<dbReference type="InterPro" id="IPR011335">
    <property type="entry name" value="Restrct_endonuc-II-like"/>
</dbReference>
<keyword evidence="8" id="KW-0238">DNA-binding</keyword>
<dbReference type="AlphaFoldDB" id="A0A397PJC2"/>
<keyword evidence="10" id="KW-0413">Isomerase</keyword>
<organism evidence="19 20">
    <name type="scientific">Hephaestia caeni</name>
    <dbReference type="NCBI Taxonomy" id="645617"/>
    <lineage>
        <taxon>Bacteria</taxon>
        <taxon>Pseudomonadati</taxon>
        <taxon>Pseudomonadota</taxon>
        <taxon>Alphaproteobacteria</taxon>
        <taxon>Sphingomonadales</taxon>
        <taxon>Sphingomonadaceae</taxon>
        <taxon>Hephaestia</taxon>
    </lineage>
</organism>
<evidence type="ECO:0000259" key="17">
    <source>
        <dbReference type="PROSITE" id="PS51198"/>
    </source>
</evidence>
<dbReference type="InterPro" id="IPR000212">
    <property type="entry name" value="DNA_helicase_UvrD/REP"/>
</dbReference>
<evidence type="ECO:0000256" key="7">
    <source>
        <dbReference type="ARBA" id="ARBA00022840"/>
    </source>
</evidence>
<dbReference type="EC" id="5.6.2.4" evidence="12"/>
<feature type="region of interest" description="Disordered" evidence="16">
    <location>
        <begin position="946"/>
        <end position="974"/>
    </location>
</feature>
<dbReference type="InterPro" id="IPR027417">
    <property type="entry name" value="P-loop_NTPase"/>
</dbReference>
<dbReference type="OrthoDB" id="9810135at2"/>
<comment type="catalytic activity">
    <reaction evidence="11">
        <text>Couples ATP hydrolysis with the unwinding of duplex DNA by translocating in the 3'-5' direction.</text>
        <dbReference type="EC" id="5.6.2.4"/>
    </reaction>
</comment>
<dbReference type="GO" id="GO:0000725">
    <property type="term" value="P:recombinational repair"/>
    <property type="evidence" value="ECO:0007669"/>
    <property type="project" value="TreeGrafter"/>
</dbReference>
<evidence type="ECO:0000256" key="15">
    <source>
        <dbReference type="PROSITE-ProRule" id="PRU00560"/>
    </source>
</evidence>
<dbReference type="GO" id="GO:0005829">
    <property type="term" value="C:cytosol"/>
    <property type="evidence" value="ECO:0007669"/>
    <property type="project" value="TreeGrafter"/>
</dbReference>
<comment type="caution">
    <text evidence="19">The sequence shown here is derived from an EMBL/GenBank/DDBJ whole genome shotgun (WGS) entry which is preliminary data.</text>
</comment>
<keyword evidence="1" id="KW-0540">Nuclease</keyword>
<evidence type="ECO:0000256" key="2">
    <source>
        <dbReference type="ARBA" id="ARBA00022741"/>
    </source>
</evidence>
<dbReference type="Pfam" id="PF13361">
    <property type="entry name" value="UvrD_C"/>
    <property type="match status" value="1"/>
</dbReference>
<proteinExistence type="predicted"/>
<dbReference type="InterPro" id="IPR014016">
    <property type="entry name" value="UvrD-like_ATP-bd"/>
</dbReference>
<feature type="binding site" evidence="15">
    <location>
        <begin position="32"/>
        <end position="39"/>
    </location>
    <ligand>
        <name>ATP</name>
        <dbReference type="ChEBI" id="CHEBI:30616"/>
    </ligand>
</feature>
<name>A0A397PJC2_9SPHN</name>
<dbReference type="InterPro" id="IPR038726">
    <property type="entry name" value="PDDEXK_AddAB-type"/>
</dbReference>
<protein>
    <recommendedName>
        <fullName evidence="12">DNA 3'-5' helicase</fullName>
        <ecNumber evidence="12">5.6.2.4</ecNumber>
    </recommendedName>
    <alternativeName>
        <fullName evidence="13">DNA 3'-5' helicase II</fullName>
    </alternativeName>
</protein>
<keyword evidence="20" id="KW-1185">Reference proteome</keyword>
<dbReference type="Gene3D" id="3.90.320.10">
    <property type="match status" value="1"/>
</dbReference>
<keyword evidence="6" id="KW-0269">Exonuclease</keyword>
<evidence type="ECO:0000259" key="18">
    <source>
        <dbReference type="PROSITE" id="PS51217"/>
    </source>
</evidence>
<dbReference type="InterPro" id="IPR011604">
    <property type="entry name" value="PDDEXK-like_dom_sf"/>
</dbReference>
<dbReference type="SUPFAM" id="SSF52540">
    <property type="entry name" value="P-loop containing nucleoside triphosphate hydrolases"/>
    <property type="match status" value="1"/>
</dbReference>
<evidence type="ECO:0000256" key="5">
    <source>
        <dbReference type="ARBA" id="ARBA00022806"/>
    </source>
</evidence>
<dbReference type="Gene3D" id="1.10.486.10">
    <property type="entry name" value="PCRA, domain 4"/>
    <property type="match status" value="1"/>
</dbReference>
<keyword evidence="4 15" id="KW-0378">Hydrolase</keyword>
<evidence type="ECO:0000256" key="3">
    <source>
        <dbReference type="ARBA" id="ARBA00022763"/>
    </source>
</evidence>
<evidence type="ECO:0000313" key="19">
    <source>
        <dbReference type="EMBL" id="RIA45791.1"/>
    </source>
</evidence>
<dbReference type="RefSeq" id="WP_119035219.1">
    <property type="nucleotide sequence ID" value="NZ_QXDC01000002.1"/>
</dbReference>
<evidence type="ECO:0000256" key="9">
    <source>
        <dbReference type="ARBA" id="ARBA00023204"/>
    </source>
</evidence>
<dbReference type="PROSITE" id="PS51198">
    <property type="entry name" value="UVRD_HELICASE_ATP_BIND"/>
    <property type="match status" value="1"/>
</dbReference>
<sequence>MAVSADGIRTLPRLLGSQARASAPDAHVWLSASAGTGKTQVLAARVYRLLLRGVDPGAILCLTFTKAGAAEMAGRISARLAAWVRMPERQVKDDLAALGENPLDRDLIARARTLFAKVLDAPGGGIRIQTIHGFAQSLLSAFPIEAGLVPGFRPLEAREEAVLAREALAEMLVDAEREGRGQVIDTIGALSLRLGEGGAEGFLTACAHARAGLSTLPNGGIAPFVRRALDLPAGNIEAVLAAACGDDAFDLASLATVAAMNAAWGTKNGLARADIIAAWRGRSVEDRAATLGELHLVWAKADGEIRSFGKGQAPQEEGYAEAASRLHEVCAELISMRARAAYADLLAAGLEVGRDYADRYALAKRRAGAVDFDDLIGRAVALLEQPGMGEWVRYKLDQLTEHILIDEAQDTNLAQWTIIARLAEEFFAGEGAHGDRARTLFTVGDFKQAIFGFQGTDPLNFAWAGRHFKALADAAFDPLAGDGVPFERLSLTQSFRSTRPVLEFVDAAIDAVGAAALGEIGEIETHASEVPGPGRVTLWPPVSDDSGDADEDEEGWVGDATRALAGKIARSVREMIDDGTLASKGRPIRPEDVMILVKRRGELASLLVARLYAEGVPVAGVDRLRLNAPLAVQDLLAAVRFALQPEDDLALASLLVSPLIGWSQDELMHAAAPRPARMPLWRHLRATQPAERLAPLEAMLNRADIATPYQFLEELLTGPLDGRRKLIRRLGQEACDPIEELLGAALDFETLSAPSLQLFLDWFDRGDVEIVRDPSAPLDAVRVMTVHGAKGLQAPVVILADATADPASARRDILNWKPGDARDAIPIFRPRTAERGGEIADLAERAEARELEEHWRLFYVAATRAEEQLVIAGALGPRAKGVPPEASWYAAADRALTTLGVPVAEGEARGFEGLVPQPPVAAKASEALRAAAQPDLPDWARRAAPVEARPPRPLAPSALGEDDVADPPPGPAMRAAAERGRLIHALFERLPPVPAPNRAIAADRWLREVGQISDSGERDALAATVLAVLDDPRFAALFGPDALAEAPVTAVIGDGLVVAGTIDRLLVTDDAVELIDFKTGRRVPATIDDVPVYHLRQMAAYAEALRVIFPDRRIGATLLYTTGPASFTLPDALLARHKPGLTAAQQSFASGA</sequence>
<comment type="catalytic activity">
    <reaction evidence="14">
        <text>ATP + H2O = ADP + phosphate + H(+)</text>
        <dbReference type="Rhea" id="RHEA:13065"/>
        <dbReference type="ChEBI" id="CHEBI:15377"/>
        <dbReference type="ChEBI" id="CHEBI:15378"/>
        <dbReference type="ChEBI" id="CHEBI:30616"/>
        <dbReference type="ChEBI" id="CHEBI:43474"/>
        <dbReference type="ChEBI" id="CHEBI:456216"/>
        <dbReference type="EC" id="5.6.2.4"/>
    </reaction>
</comment>
<evidence type="ECO:0000256" key="11">
    <source>
        <dbReference type="ARBA" id="ARBA00034617"/>
    </source>
</evidence>
<dbReference type="GO" id="GO:0033202">
    <property type="term" value="C:DNA helicase complex"/>
    <property type="evidence" value="ECO:0007669"/>
    <property type="project" value="TreeGrafter"/>
</dbReference>
<keyword evidence="7 15" id="KW-0067">ATP-binding</keyword>
<keyword evidence="3" id="KW-0227">DNA damage</keyword>
<dbReference type="Pfam" id="PF12705">
    <property type="entry name" value="PDDEXK_1"/>
    <property type="match status" value="1"/>
</dbReference>
<dbReference type="Pfam" id="PF00580">
    <property type="entry name" value="UvrD-helicase"/>
    <property type="match status" value="1"/>
</dbReference>
<dbReference type="Gene3D" id="3.40.50.300">
    <property type="entry name" value="P-loop containing nucleotide triphosphate hydrolases"/>
    <property type="match status" value="4"/>
</dbReference>
<dbReference type="InterPro" id="IPR014017">
    <property type="entry name" value="DNA_helicase_UvrD-like_C"/>
</dbReference>
<feature type="domain" description="UvrD-like helicase ATP-binding" evidence="17">
    <location>
        <begin position="11"/>
        <end position="498"/>
    </location>
</feature>
<dbReference type="PANTHER" id="PTHR11070:SF2">
    <property type="entry name" value="ATP-DEPENDENT DNA HELICASE SRS2"/>
    <property type="match status" value="1"/>
</dbReference>
<dbReference type="PROSITE" id="PS51217">
    <property type="entry name" value="UVRD_HELICASE_CTER"/>
    <property type="match status" value="1"/>
</dbReference>
<dbReference type="PANTHER" id="PTHR11070">
    <property type="entry name" value="UVRD / RECB / PCRA DNA HELICASE FAMILY MEMBER"/>
    <property type="match status" value="1"/>
</dbReference>
<evidence type="ECO:0000256" key="4">
    <source>
        <dbReference type="ARBA" id="ARBA00022801"/>
    </source>
</evidence>
<dbReference type="NCBIfam" id="TIGR02784">
    <property type="entry name" value="addA_alphas"/>
    <property type="match status" value="1"/>
</dbReference>
<dbReference type="InterPro" id="IPR014151">
    <property type="entry name" value="DNA_helicase_AddA"/>
</dbReference>